<reference evidence="3 4" key="1">
    <citation type="submission" date="2009-11" db="EMBL/GenBank/DDBJ databases">
        <title>Annotation of Allomyces macrogynus ATCC 38327.</title>
        <authorList>
            <consortium name="The Broad Institute Genome Sequencing Platform"/>
            <person name="Russ C."/>
            <person name="Cuomo C."/>
            <person name="Burger G."/>
            <person name="Gray M.W."/>
            <person name="Holland P.W.H."/>
            <person name="King N."/>
            <person name="Lang F.B.F."/>
            <person name="Roger A.J."/>
            <person name="Ruiz-Trillo I."/>
            <person name="Young S.K."/>
            <person name="Zeng Q."/>
            <person name="Gargeya S."/>
            <person name="Fitzgerald M."/>
            <person name="Haas B."/>
            <person name="Abouelleil A."/>
            <person name="Alvarado L."/>
            <person name="Arachchi H.M."/>
            <person name="Berlin A."/>
            <person name="Chapman S.B."/>
            <person name="Gearin G."/>
            <person name="Goldberg J."/>
            <person name="Griggs A."/>
            <person name="Gujja S."/>
            <person name="Hansen M."/>
            <person name="Heiman D."/>
            <person name="Howarth C."/>
            <person name="Larimer J."/>
            <person name="Lui A."/>
            <person name="MacDonald P.J.P."/>
            <person name="McCowen C."/>
            <person name="Montmayeur A."/>
            <person name="Murphy C."/>
            <person name="Neiman D."/>
            <person name="Pearson M."/>
            <person name="Priest M."/>
            <person name="Roberts A."/>
            <person name="Saif S."/>
            <person name="Shea T."/>
            <person name="Sisk P."/>
            <person name="Stolte C."/>
            <person name="Sykes S."/>
            <person name="Wortman J."/>
            <person name="Nusbaum C."/>
            <person name="Birren B."/>
        </authorList>
    </citation>
    <scope>NUCLEOTIDE SEQUENCE [LARGE SCALE GENOMIC DNA]</scope>
    <source>
        <strain evidence="3 4">ATCC 38327</strain>
    </source>
</reference>
<protein>
    <recommendedName>
        <fullName evidence="5">GPI anchored serine-threonine rich protein</fullName>
    </recommendedName>
</protein>
<accession>A0A0L0SJY4</accession>
<feature type="region of interest" description="Disordered" evidence="1">
    <location>
        <begin position="164"/>
        <end position="183"/>
    </location>
</feature>
<feature type="compositionally biased region" description="Low complexity" evidence="1">
    <location>
        <begin position="172"/>
        <end position="183"/>
    </location>
</feature>
<keyword evidence="2" id="KW-0812">Transmembrane</keyword>
<keyword evidence="2" id="KW-1133">Transmembrane helix</keyword>
<dbReference type="EMBL" id="GG745341">
    <property type="protein sequence ID" value="KNE62787.1"/>
    <property type="molecule type" value="Genomic_DNA"/>
</dbReference>
<evidence type="ECO:0000313" key="4">
    <source>
        <dbReference type="Proteomes" id="UP000054350"/>
    </source>
</evidence>
<dbReference type="AlphaFoldDB" id="A0A0L0SJY4"/>
<evidence type="ECO:0000256" key="1">
    <source>
        <dbReference type="SAM" id="MobiDB-lite"/>
    </source>
</evidence>
<name>A0A0L0SJY4_ALLM3</name>
<evidence type="ECO:0008006" key="5">
    <source>
        <dbReference type="Google" id="ProtNLM"/>
    </source>
</evidence>
<feature type="transmembrane region" description="Helical" evidence="2">
    <location>
        <begin position="72"/>
        <end position="89"/>
    </location>
</feature>
<dbReference type="OrthoDB" id="2507140at2759"/>
<proteinExistence type="predicted"/>
<dbReference type="VEuPathDB" id="FungiDB:AMAG_07970"/>
<organism evidence="3 4">
    <name type="scientific">Allomyces macrogynus (strain ATCC 38327)</name>
    <name type="common">Allomyces javanicus var. macrogynus</name>
    <dbReference type="NCBI Taxonomy" id="578462"/>
    <lineage>
        <taxon>Eukaryota</taxon>
        <taxon>Fungi</taxon>
        <taxon>Fungi incertae sedis</taxon>
        <taxon>Blastocladiomycota</taxon>
        <taxon>Blastocladiomycetes</taxon>
        <taxon>Blastocladiales</taxon>
        <taxon>Blastocladiaceae</taxon>
        <taxon>Allomyces</taxon>
    </lineage>
</organism>
<keyword evidence="2" id="KW-0472">Membrane</keyword>
<evidence type="ECO:0000313" key="3">
    <source>
        <dbReference type="EMBL" id="KNE62787.1"/>
    </source>
</evidence>
<reference evidence="4" key="2">
    <citation type="submission" date="2009-11" db="EMBL/GenBank/DDBJ databases">
        <title>The Genome Sequence of Allomyces macrogynus strain ATCC 38327.</title>
        <authorList>
            <consortium name="The Broad Institute Genome Sequencing Platform"/>
            <person name="Russ C."/>
            <person name="Cuomo C."/>
            <person name="Shea T."/>
            <person name="Young S.K."/>
            <person name="Zeng Q."/>
            <person name="Koehrsen M."/>
            <person name="Haas B."/>
            <person name="Borodovsky M."/>
            <person name="Guigo R."/>
            <person name="Alvarado L."/>
            <person name="Berlin A."/>
            <person name="Borenstein D."/>
            <person name="Chen Z."/>
            <person name="Engels R."/>
            <person name="Freedman E."/>
            <person name="Gellesch M."/>
            <person name="Goldberg J."/>
            <person name="Griggs A."/>
            <person name="Gujja S."/>
            <person name="Heiman D."/>
            <person name="Hepburn T."/>
            <person name="Howarth C."/>
            <person name="Jen D."/>
            <person name="Larson L."/>
            <person name="Lewis B."/>
            <person name="Mehta T."/>
            <person name="Park D."/>
            <person name="Pearson M."/>
            <person name="Roberts A."/>
            <person name="Saif S."/>
            <person name="Shenoy N."/>
            <person name="Sisk P."/>
            <person name="Stolte C."/>
            <person name="Sykes S."/>
            <person name="Walk T."/>
            <person name="White J."/>
            <person name="Yandava C."/>
            <person name="Burger G."/>
            <person name="Gray M.W."/>
            <person name="Holland P.W.H."/>
            <person name="King N."/>
            <person name="Lang F.B.F."/>
            <person name="Roger A.J."/>
            <person name="Ruiz-Trillo I."/>
            <person name="Lander E."/>
            <person name="Nusbaum C."/>
        </authorList>
    </citation>
    <scope>NUCLEOTIDE SEQUENCE [LARGE SCALE GENOMIC DNA]</scope>
    <source>
        <strain evidence="4">ATCC 38327</strain>
    </source>
</reference>
<feature type="transmembrane region" description="Helical" evidence="2">
    <location>
        <begin position="212"/>
        <end position="234"/>
    </location>
</feature>
<gene>
    <name evidence="3" type="ORF">AMAG_07970</name>
</gene>
<dbReference type="STRING" id="578462.A0A0L0SJY4"/>
<evidence type="ECO:0000256" key="2">
    <source>
        <dbReference type="SAM" id="Phobius"/>
    </source>
</evidence>
<sequence>MAACAAVVMECALSRYKSKRAPVCSHRPSLLSSETKRHRLAHLSRAPADVLDAAPNTSSTFSTRSSTMSSKLVAFLAVLLAVLAVSVRAQSCGNGADDTFKACLANAAARQQLTCQPLQNAQGNPWFSCMCTNAAEVVQCYAQCPGRSGEFQVAQSSQTSYCDAAERTKPQTSTSSTTSATKATATASATATSTAASPSATSTVASKSSAQALAASGSSGFAVAAAAVALVAALQ</sequence>
<dbReference type="Proteomes" id="UP000054350">
    <property type="component" value="Unassembled WGS sequence"/>
</dbReference>
<keyword evidence="4" id="KW-1185">Reference proteome</keyword>